<reference evidence="2 3" key="1">
    <citation type="submission" date="2016-11" db="EMBL/GenBank/DDBJ databases">
        <authorList>
            <person name="Jaros S."/>
            <person name="Januszkiewicz K."/>
            <person name="Wedrychowicz H."/>
        </authorList>
    </citation>
    <scope>NUCLEOTIDE SEQUENCE [LARGE SCALE GENOMIC DNA]</scope>
    <source>
        <strain evidence="2 3">CGMCC 1.8863</strain>
    </source>
</reference>
<accession>A0A1M6FVE5</accession>
<organism evidence="2 3">
    <name type="scientific">Arenibacter nanhaiticus</name>
    <dbReference type="NCBI Taxonomy" id="558155"/>
    <lineage>
        <taxon>Bacteria</taxon>
        <taxon>Pseudomonadati</taxon>
        <taxon>Bacteroidota</taxon>
        <taxon>Flavobacteriia</taxon>
        <taxon>Flavobacteriales</taxon>
        <taxon>Flavobacteriaceae</taxon>
        <taxon>Arenibacter</taxon>
    </lineage>
</organism>
<sequence>MEYPDTVRRDIEYTMYFICLIYLFQIIETLIPVVSLGQFHDRIIPSTLIPMAALKICLKVFLLLFTVFLFIKRKLLRGKYNHNYLDPDLASEIE</sequence>
<evidence type="ECO:0000256" key="1">
    <source>
        <dbReference type="SAM" id="Phobius"/>
    </source>
</evidence>
<evidence type="ECO:0000313" key="2">
    <source>
        <dbReference type="EMBL" id="SHJ01685.1"/>
    </source>
</evidence>
<dbReference type="AlphaFoldDB" id="A0A1M6FVE5"/>
<keyword evidence="1" id="KW-0812">Transmembrane</keyword>
<evidence type="ECO:0000313" key="3">
    <source>
        <dbReference type="Proteomes" id="UP000184231"/>
    </source>
</evidence>
<feature type="transmembrane region" description="Helical" evidence="1">
    <location>
        <begin position="15"/>
        <end position="36"/>
    </location>
</feature>
<protein>
    <submittedName>
        <fullName evidence="2">Uncharacterized protein</fullName>
    </submittedName>
</protein>
<name>A0A1M6FVE5_9FLAO</name>
<keyword evidence="3" id="KW-1185">Reference proteome</keyword>
<feature type="transmembrane region" description="Helical" evidence="1">
    <location>
        <begin position="48"/>
        <end position="71"/>
    </location>
</feature>
<dbReference type="Proteomes" id="UP000184231">
    <property type="component" value="Unassembled WGS sequence"/>
</dbReference>
<keyword evidence="1" id="KW-0472">Membrane</keyword>
<dbReference type="EMBL" id="FQYX01000009">
    <property type="protein sequence ID" value="SHJ01685.1"/>
    <property type="molecule type" value="Genomic_DNA"/>
</dbReference>
<gene>
    <name evidence="2" type="ORF">SAMN04487911_10999</name>
</gene>
<dbReference type="RefSeq" id="WP_072764170.1">
    <property type="nucleotide sequence ID" value="NZ_FQYX01000009.1"/>
</dbReference>
<proteinExistence type="predicted"/>
<keyword evidence="1" id="KW-1133">Transmembrane helix</keyword>